<gene>
    <name evidence="1" type="ORF">AVEN_28089_1</name>
</gene>
<keyword evidence="2" id="KW-1185">Reference proteome</keyword>
<sequence length="98" mass="11039">MLEWFVKLSALSQVRAYSAIKNALGMISGADIEFVSEMLHILRPFHEGLRTFCEASILQEASKFQYWISEGSTSTWMRSLRKSKRVLASAGGIVRVRG</sequence>
<dbReference type="AlphaFoldDB" id="A0A4Y2MXR0"/>
<accession>A0A4Y2MXR0</accession>
<reference evidence="1 2" key="1">
    <citation type="journal article" date="2019" name="Sci. Rep.">
        <title>Orb-weaving spider Araneus ventricosus genome elucidates the spidroin gene catalogue.</title>
        <authorList>
            <person name="Kono N."/>
            <person name="Nakamura H."/>
            <person name="Ohtoshi R."/>
            <person name="Moran D.A.P."/>
            <person name="Shinohara A."/>
            <person name="Yoshida Y."/>
            <person name="Fujiwara M."/>
            <person name="Mori M."/>
            <person name="Tomita M."/>
            <person name="Arakawa K."/>
        </authorList>
    </citation>
    <scope>NUCLEOTIDE SEQUENCE [LARGE SCALE GENOMIC DNA]</scope>
</reference>
<protein>
    <submittedName>
        <fullName evidence="1">Uncharacterized protein</fullName>
    </submittedName>
</protein>
<proteinExistence type="predicted"/>
<evidence type="ECO:0000313" key="1">
    <source>
        <dbReference type="EMBL" id="GBN31319.1"/>
    </source>
</evidence>
<comment type="caution">
    <text evidence="1">The sequence shown here is derived from an EMBL/GenBank/DDBJ whole genome shotgun (WGS) entry which is preliminary data.</text>
</comment>
<name>A0A4Y2MXR0_ARAVE</name>
<dbReference type="EMBL" id="BGPR01008066">
    <property type="protein sequence ID" value="GBN31319.1"/>
    <property type="molecule type" value="Genomic_DNA"/>
</dbReference>
<evidence type="ECO:0000313" key="2">
    <source>
        <dbReference type="Proteomes" id="UP000499080"/>
    </source>
</evidence>
<organism evidence="1 2">
    <name type="scientific">Araneus ventricosus</name>
    <name type="common">Orbweaver spider</name>
    <name type="synonym">Epeira ventricosa</name>
    <dbReference type="NCBI Taxonomy" id="182803"/>
    <lineage>
        <taxon>Eukaryota</taxon>
        <taxon>Metazoa</taxon>
        <taxon>Ecdysozoa</taxon>
        <taxon>Arthropoda</taxon>
        <taxon>Chelicerata</taxon>
        <taxon>Arachnida</taxon>
        <taxon>Araneae</taxon>
        <taxon>Araneomorphae</taxon>
        <taxon>Entelegynae</taxon>
        <taxon>Araneoidea</taxon>
        <taxon>Araneidae</taxon>
        <taxon>Araneus</taxon>
    </lineage>
</organism>
<dbReference type="Proteomes" id="UP000499080">
    <property type="component" value="Unassembled WGS sequence"/>
</dbReference>